<dbReference type="AlphaFoldDB" id="A0A6G0YHM7"/>
<keyword evidence="2" id="KW-1185">Reference proteome</keyword>
<gene>
    <name evidence="1" type="ORF">FWK35_00004773</name>
</gene>
<dbReference type="OrthoDB" id="90756at2759"/>
<proteinExistence type="predicted"/>
<comment type="caution">
    <text evidence="1">The sequence shown here is derived from an EMBL/GenBank/DDBJ whole genome shotgun (WGS) entry which is preliminary data.</text>
</comment>
<dbReference type="Proteomes" id="UP000478052">
    <property type="component" value="Unassembled WGS sequence"/>
</dbReference>
<organism evidence="1 2">
    <name type="scientific">Aphis craccivora</name>
    <name type="common">Cowpea aphid</name>
    <dbReference type="NCBI Taxonomy" id="307492"/>
    <lineage>
        <taxon>Eukaryota</taxon>
        <taxon>Metazoa</taxon>
        <taxon>Ecdysozoa</taxon>
        <taxon>Arthropoda</taxon>
        <taxon>Hexapoda</taxon>
        <taxon>Insecta</taxon>
        <taxon>Pterygota</taxon>
        <taxon>Neoptera</taxon>
        <taxon>Paraneoptera</taxon>
        <taxon>Hemiptera</taxon>
        <taxon>Sternorrhyncha</taxon>
        <taxon>Aphidomorpha</taxon>
        <taxon>Aphidoidea</taxon>
        <taxon>Aphididae</taxon>
        <taxon>Aphidini</taxon>
        <taxon>Aphis</taxon>
        <taxon>Aphis</taxon>
    </lineage>
</organism>
<evidence type="ECO:0008006" key="3">
    <source>
        <dbReference type="Google" id="ProtNLM"/>
    </source>
</evidence>
<reference evidence="1 2" key="1">
    <citation type="submission" date="2019-08" db="EMBL/GenBank/DDBJ databases">
        <title>Whole genome of Aphis craccivora.</title>
        <authorList>
            <person name="Voronova N.V."/>
            <person name="Shulinski R.S."/>
            <person name="Bandarenka Y.V."/>
            <person name="Zhorov D.G."/>
            <person name="Warner D."/>
        </authorList>
    </citation>
    <scope>NUCLEOTIDE SEQUENCE [LARGE SCALE GENOMIC DNA]</scope>
    <source>
        <strain evidence="1">180601</strain>
        <tissue evidence="1">Whole Body</tissue>
    </source>
</reference>
<sequence>MSSSSERTTNACESFHSKFYSCFYTPHPDIYSFLEILKQIQIDIKTLIQTSNHIPKKIRAVNEKNIKFIEENIQKYKTKQISRYVYVKIMTMRSQKKKK</sequence>
<protein>
    <recommendedName>
        <fullName evidence="3">MULE domain-containing protein</fullName>
    </recommendedName>
</protein>
<accession>A0A6G0YHM7</accession>
<name>A0A6G0YHM7_APHCR</name>
<evidence type="ECO:0000313" key="2">
    <source>
        <dbReference type="Proteomes" id="UP000478052"/>
    </source>
</evidence>
<dbReference type="EMBL" id="VUJU01003938">
    <property type="protein sequence ID" value="KAF0756117.1"/>
    <property type="molecule type" value="Genomic_DNA"/>
</dbReference>
<evidence type="ECO:0000313" key="1">
    <source>
        <dbReference type="EMBL" id="KAF0756117.1"/>
    </source>
</evidence>